<evidence type="ECO:0000313" key="3">
    <source>
        <dbReference type="Proteomes" id="UP000587527"/>
    </source>
</evidence>
<feature type="compositionally biased region" description="Basic and acidic residues" evidence="1">
    <location>
        <begin position="174"/>
        <end position="185"/>
    </location>
</feature>
<gene>
    <name evidence="2" type="ORF">F4553_001940</name>
</gene>
<feature type="region of interest" description="Disordered" evidence="1">
    <location>
        <begin position="92"/>
        <end position="230"/>
    </location>
</feature>
<dbReference type="AlphaFoldDB" id="A0A841BP06"/>
<proteinExistence type="predicted"/>
<dbReference type="RefSeq" id="WP_184834599.1">
    <property type="nucleotide sequence ID" value="NZ_JACHMN010000002.1"/>
</dbReference>
<feature type="compositionally biased region" description="Basic and acidic residues" evidence="1">
    <location>
        <begin position="147"/>
        <end position="162"/>
    </location>
</feature>
<evidence type="ECO:0000256" key="1">
    <source>
        <dbReference type="SAM" id="MobiDB-lite"/>
    </source>
</evidence>
<feature type="compositionally biased region" description="Basic and acidic residues" evidence="1">
    <location>
        <begin position="99"/>
        <end position="120"/>
    </location>
</feature>
<evidence type="ECO:0000313" key="2">
    <source>
        <dbReference type="EMBL" id="MBB5868561.1"/>
    </source>
</evidence>
<feature type="compositionally biased region" description="Low complexity" evidence="1">
    <location>
        <begin position="186"/>
        <end position="198"/>
    </location>
</feature>
<dbReference type="EMBL" id="JACHMN010000002">
    <property type="protein sequence ID" value="MBB5868561.1"/>
    <property type="molecule type" value="Genomic_DNA"/>
</dbReference>
<sequence>MGARLVTEALMSWTHLTDRAFRVLIRMAHTALDNNAPTTPAGRYFGGHDLLATVIAPGGTPQSRLKTVQRAVAELIRQGAVHRVNTARAGSNQVYQLTLDRRPGTDRSRVESPDRPDRGGPPETDTIGPPQGDTGRHERGTVGVHPRNQEEPREELSQERRGAFRTAVTVTRASGRDDPTTKTTDDLTSNTSGRCSHGNSRRRRRDGQPRCARCRSPEPEAEPRISNPLDGANGSCGATGCARGFVLVAERLEYCPICSK</sequence>
<keyword evidence="3" id="KW-1185">Reference proteome</keyword>
<reference evidence="2 3" key="1">
    <citation type="submission" date="2020-08" db="EMBL/GenBank/DDBJ databases">
        <title>Sequencing the genomes of 1000 actinobacteria strains.</title>
        <authorList>
            <person name="Klenk H.-P."/>
        </authorList>
    </citation>
    <scope>NUCLEOTIDE SEQUENCE [LARGE SCALE GENOMIC DNA]</scope>
    <source>
        <strain evidence="2 3">DSM 45362</strain>
    </source>
</reference>
<organism evidence="2 3">
    <name type="scientific">Allocatelliglobosispora scoriae</name>
    <dbReference type="NCBI Taxonomy" id="643052"/>
    <lineage>
        <taxon>Bacteria</taxon>
        <taxon>Bacillati</taxon>
        <taxon>Actinomycetota</taxon>
        <taxon>Actinomycetes</taxon>
        <taxon>Micromonosporales</taxon>
        <taxon>Micromonosporaceae</taxon>
        <taxon>Allocatelliglobosispora</taxon>
    </lineage>
</organism>
<protein>
    <submittedName>
        <fullName evidence="2">Uncharacterized protein</fullName>
    </submittedName>
</protein>
<comment type="caution">
    <text evidence="2">The sequence shown here is derived from an EMBL/GenBank/DDBJ whole genome shotgun (WGS) entry which is preliminary data.</text>
</comment>
<name>A0A841BP06_9ACTN</name>
<accession>A0A841BP06</accession>
<dbReference type="Proteomes" id="UP000587527">
    <property type="component" value="Unassembled WGS sequence"/>
</dbReference>